<reference evidence="7" key="2">
    <citation type="journal article" date="2013" name="Nat. Genet.">
        <title>The draft genomes of soft-shell turtle and green sea turtle yield insights into the development and evolution of the turtle-specific body plan.</title>
        <authorList>
            <person name="Wang Z."/>
            <person name="Pascual-Anaya J."/>
            <person name="Zadissa A."/>
            <person name="Li W."/>
            <person name="Niimura Y."/>
            <person name="Huang Z."/>
            <person name="Li C."/>
            <person name="White S."/>
            <person name="Xiong Z."/>
            <person name="Fang D."/>
            <person name="Wang B."/>
            <person name="Ming Y."/>
            <person name="Chen Y."/>
            <person name="Zheng Y."/>
            <person name="Kuraku S."/>
            <person name="Pignatelli M."/>
            <person name="Herrero J."/>
            <person name="Beal K."/>
            <person name="Nozawa M."/>
            <person name="Li Q."/>
            <person name="Wang J."/>
            <person name="Zhang H."/>
            <person name="Yu L."/>
            <person name="Shigenobu S."/>
            <person name="Wang J."/>
            <person name="Liu J."/>
            <person name="Flicek P."/>
            <person name="Searle S."/>
            <person name="Wang J."/>
            <person name="Kuratani S."/>
            <person name="Yin Y."/>
            <person name="Aken B."/>
            <person name="Zhang G."/>
            <person name="Irie N."/>
        </authorList>
    </citation>
    <scope>NUCLEOTIDE SEQUENCE [LARGE SCALE GENOMIC DNA]</scope>
    <source>
        <strain evidence="7">Daiwa-1</strain>
    </source>
</reference>
<dbReference type="PRINTS" id="PR00019">
    <property type="entry name" value="LEURICHRPT"/>
</dbReference>
<dbReference type="InterPro" id="IPR032675">
    <property type="entry name" value="LRR_dom_sf"/>
</dbReference>
<dbReference type="InterPro" id="IPR001611">
    <property type="entry name" value="Leu-rich_rpt"/>
</dbReference>
<reference evidence="7" key="1">
    <citation type="submission" date="2011-10" db="EMBL/GenBank/DDBJ databases">
        <authorList>
            <consortium name="Soft-shell Turtle Genome Consortium"/>
        </authorList>
    </citation>
    <scope>NUCLEOTIDE SEQUENCE [LARGE SCALE GENOMIC DNA]</scope>
    <source>
        <strain evidence="7">Daiwa-1</strain>
    </source>
</reference>
<evidence type="ECO:0000313" key="6">
    <source>
        <dbReference type="Ensembl" id="ENSPSIP00000012396.1"/>
    </source>
</evidence>
<dbReference type="eggNOG" id="KOG0619">
    <property type="taxonomic scope" value="Eukaryota"/>
</dbReference>
<name>K7FWI6_PELSI</name>
<dbReference type="AlphaFoldDB" id="K7FWI6"/>
<evidence type="ECO:0000256" key="2">
    <source>
        <dbReference type="ARBA" id="ARBA00022729"/>
    </source>
</evidence>
<dbReference type="PANTHER" id="PTHR24366:SF96">
    <property type="entry name" value="LEUCINE RICH REPEAT CONTAINING 53"/>
    <property type="match status" value="1"/>
</dbReference>
<feature type="signal peptide" evidence="4">
    <location>
        <begin position="1"/>
        <end position="21"/>
    </location>
</feature>
<dbReference type="Pfam" id="PF13855">
    <property type="entry name" value="LRR_8"/>
    <property type="match status" value="2"/>
</dbReference>
<keyword evidence="3" id="KW-0677">Repeat</keyword>
<organism evidence="6 7">
    <name type="scientific">Pelodiscus sinensis</name>
    <name type="common">Chinese softshell turtle</name>
    <name type="synonym">Trionyx sinensis</name>
    <dbReference type="NCBI Taxonomy" id="13735"/>
    <lineage>
        <taxon>Eukaryota</taxon>
        <taxon>Metazoa</taxon>
        <taxon>Chordata</taxon>
        <taxon>Craniata</taxon>
        <taxon>Vertebrata</taxon>
        <taxon>Euteleostomi</taxon>
        <taxon>Archelosauria</taxon>
        <taxon>Testudinata</taxon>
        <taxon>Testudines</taxon>
        <taxon>Cryptodira</taxon>
        <taxon>Trionychia</taxon>
        <taxon>Trionychidae</taxon>
        <taxon>Pelodiscus</taxon>
    </lineage>
</organism>
<evidence type="ECO:0000256" key="3">
    <source>
        <dbReference type="ARBA" id="ARBA00022737"/>
    </source>
</evidence>
<keyword evidence="7" id="KW-1185">Reference proteome</keyword>
<sequence>MGRSGIAVLAALLSSLPCWLGAPCPPAPTPSNITFVCTFLALSSFPSGFPKETQLISVEFTNLSRIGPEALQDLQALPQLRELHLSSNQLRSLPAGLFQELPALRVLDLTNNLLETLPPAIASSRSPLQHLVLNGNRLGALNASWFQTMGGLEWLDVSNNQLWALPPNCFGNLSSLQSLDLSHNLLDRLTPDMLLNLEGNRLHTVAEHTFDLLPRLRYLFLQSNNLSALPTRLFGALGQLALLDLSNNSLAHLAPCFSEQSLALELDLSGNPWVCDCAMLSFMQWATGRSLGFYGLQRTLCATPESLRGQAVAAATKEGLVASCLAAPAERLGLCSPTPGHAP</sequence>
<dbReference type="OMA" id="CDQNLSD"/>
<dbReference type="GeneTree" id="ENSGT00940000165355"/>
<accession>K7FWI6</accession>
<dbReference type="STRING" id="13735.ENSPSIP00000012396"/>
<feature type="domain" description="LRRCT" evidence="5">
    <location>
        <begin position="271"/>
        <end position="325"/>
    </location>
</feature>
<dbReference type="Gene3D" id="3.80.10.10">
    <property type="entry name" value="Ribonuclease Inhibitor"/>
    <property type="match status" value="2"/>
</dbReference>
<evidence type="ECO:0000256" key="4">
    <source>
        <dbReference type="SAM" id="SignalP"/>
    </source>
</evidence>
<reference evidence="6" key="4">
    <citation type="submission" date="2025-09" db="UniProtKB">
        <authorList>
            <consortium name="Ensembl"/>
        </authorList>
    </citation>
    <scope>IDENTIFICATION</scope>
</reference>
<dbReference type="EMBL" id="AGCU01003674">
    <property type="status" value="NOT_ANNOTATED_CDS"/>
    <property type="molecule type" value="Genomic_DNA"/>
</dbReference>
<dbReference type="InterPro" id="IPR000483">
    <property type="entry name" value="Cys-rich_flank_reg_C"/>
</dbReference>
<dbReference type="HOGENOM" id="CLU_000288_18_6_1"/>
<dbReference type="PROSITE" id="PS51450">
    <property type="entry name" value="LRR"/>
    <property type="match status" value="2"/>
</dbReference>
<dbReference type="SUPFAM" id="SSF52058">
    <property type="entry name" value="L domain-like"/>
    <property type="match status" value="1"/>
</dbReference>
<dbReference type="EMBL" id="AGCU01003675">
    <property type="status" value="NOT_ANNOTATED_CDS"/>
    <property type="molecule type" value="Genomic_DNA"/>
</dbReference>
<evidence type="ECO:0000259" key="5">
    <source>
        <dbReference type="SMART" id="SM00082"/>
    </source>
</evidence>
<keyword evidence="2 4" id="KW-0732">Signal</keyword>
<keyword evidence="1" id="KW-0433">Leucine-rich repeat</keyword>
<dbReference type="PANTHER" id="PTHR24366">
    <property type="entry name" value="IG(IMMUNOGLOBULIN) AND LRR(LEUCINE RICH REPEAT) DOMAINS"/>
    <property type="match status" value="1"/>
</dbReference>
<evidence type="ECO:0000256" key="1">
    <source>
        <dbReference type="ARBA" id="ARBA00022614"/>
    </source>
</evidence>
<dbReference type="Ensembl" id="ENSPSIT00000012457.1">
    <property type="protein sequence ID" value="ENSPSIP00000012396.1"/>
    <property type="gene ID" value="ENSPSIG00000011167.1"/>
</dbReference>
<feature type="chain" id="PRO_5003902208" description="LRRCT domain-containing protein" evidence="4">
    <location>
        <begin position="22"/>
        <end position="343"/>
    </location>
</feature>
<reference evidence="6" key="3">
    <citation type="submission" date="2025-08" db="UniProtKB">
        <authorList>
            <consortium name="Ensembl"/>
        </authorList>
    </citation>
    <scope>IDENTIFICATION</scope>
</reference>
<dbReference type="InterPro" id="IPR003591">
    <property type="entry name" value="Leu-rich_rpt_typical-subtyp"/>
</dbReference>
<dbReference type="SMART" id="SM00082">
    <property type="entry name" value="LRRCT"/>
    <property type="match status" value="1"/>
</dbReference>
<dbReference type="Proteomes" id="UP000007267">
    <property type="component" value="Unassembled WGS sequence"/>
</dbReference>
<dbReference type="SMART" id="SM00364">
    <property type="entry name" value="LRR_BAC"/>
    <property type="match status" value="5"/>
</dbReference>
<dbReference type="SMART" id="SM00369">
    <property type="entry name" value="LRR_TYP"/>
    <property type="match status" value="6"/>
</dbReference>
<proteinExistence type="predicted"/>
<evidence type="ECO:0000313" key="7">
    <source>
        <dbReference type="Proteomes" id="UP000007267"/>
    </source>
</evidence>
<protein>
    <recommendedName>
        <fullName evidence="5">LRRCT domain-containing protein</fullName>
    </recommendedName>
</protein>